<dbReference type="InterPro" id="IPR008965">
    <property type="entry name" value="CBM2/CBM3_carb-bd_dom_sf"/>
</dbReference>
<dbReference type="Proteomes" id="UP000521199">
    <property type="component" value="Unassembled WGS sequence"/>
</dbReference>
<evidence type="ECO:0000256" key="1">
    <source>
        <dbReference type="SAM" id="Phobius"/>
    </source>
</evidence>
<dbReference type="SUPFAM" id="SSF49384">
    <property type="entry name" value="Carbohydrate-binding domain"/>
    <property type="match status" value="1"/>
</dbReference>
<dbReference type="Gene3D" id="2.60.40.10">
    <property type="entry name" value="Immunoglobulins"/>
    <property type="match status" value="1"/>
</dbReference>
<keyword evidence="1" id="KW-0472">Membrane</keyword>
<name>A0A7W8G043_9GAMM</name>
<dbReference type="RefSeq" id="WP_183959836.1">
    <property type="nucleotide sequence ID" value="NZ_JACHHP010000001.1"/>
</dbReference>
<keyword evidence="1" id="KW-1133">Transmembrane helix</keyword>
<gene>
    <name evidence="3" type="ORF">HNQ52_000839</name>
</gene>
<dbReference type="AlphaFoldDB" id="A0A7W8G043"/>
<reference evidence="3 4" key="1">
    <citation type="submission" date="2020-08" db="EMBL/GenBank/DDBJ databases">
        <title>Genomic Encyclopedia of Type Strains, Phase IV (KMG-IV): sequencing the most valuable type-strain genomes for metagenomic binning, comparative biology and taxonomic classification.</title>
        <authorList>
            <person name="Goeker M."/>
        </authorList>
    </citation>
    <scope>NUCLEOTIDE SEQUENCE [LARGE SCALE GENOMIC DNA]</scope>
    <source>
        <strain evidence="3 4">DSM 24163</strain>
    </source>
</reference>
<keyword evidence="4" id="KW-1185">Reference proteome</keyword>
<feature type="transmembrane region" description="Helical" evidence="1">
    <location>
        <begin position="397"/>
        <end position="417"/>
    </location>
</feature>
<feature type="chain" id="PRO_5031043378" description="IPTL-CTERM sorting domain-containing protein" evidence="2">
    <location>
        <begin position="28"/>
        <end position="420"/>
    </location>
</feature>
<sequence>MKNVNRLFGKTSLALAIGFAAIGSVSAATISVGDGAGLVGGGGTTPAQIAVTYVGDGVTVGYQATLSYDTANLDVVSQNVDGGICGVNDGAGTITIIDGTPDSSVLGDKVTCNLTFTLDAGVADGDVFTLDLNNALYSDADANPSPGPHTENDGEITVSDAPPDIILAFNPDPNVVFPGGTSGTNTVADIDVTVGSGTVGTGTIDNCVLGGANPGAFQILNGTAVVPPADTIDLQVTLANSALSATLTCDLDDASAATQKVFNLSAPAGTPVPAPEFTSTPAPGSALTCNGAPGSVQNTSVTITNAGDLALTFNCSVSGDPAFSLASGGVGNLAGGASQAVNVECTVPAEDAPAAVGSLDCTTNDPAFSAVDYPLSSVAATAPPPIAQPNVVPASSMWSQLSLIGLLAALGLLVVGIRRK</sequence>
<dbReference type="InterPro" id="IPR013783">
    <property type="entry name" value="Ig-like_fold"/>
</dbReference>
<feature type="signal peptide" evidence="2">
    <location>
        <begin position="1"/>
        <end position="27"/>
    </location>
</feature>
<comment type="caution">
    <text evidence="3">The sequence shown here is derived from an EMBL/GenBank/DDBJ whole genome shotgun (WGS) entry which is preliminary data.</text>
</comment>
<dbReference type="Gene3D" id="2.60.40.680">
    <property type="match status" value="1"/>
</dbReference>
<dbReference type="GO" id="GO:0030246">
    <property type="term" value="F:carbohydrate binding"/>
    <property type="evidence" value="ECO:0007669"/>
    <property type="project" value="InterPro"/>
</dbReference>
<keyword evidence="1" id="KW-0812">Transmembrane</keyword>
<dbReference type="EMBL" id="JACHHP010000001">
    <property type="protein sequence ID" value="MBB5207323.1"/>
    <property type="molecule type" value="Genomic_DNA"/>
</dbReference>
<accession>A0A7W8G043</accession>
<protein>
    <recommendedName>
        <fullName evidence="5">IPTL-CTERM sorting domain-containing protein</fullName>
    </recommendedName>
</protein>
<keyword evidence="2" id="KW-0732">Signal</keyword>
<evidence type="ECO:0000256" key="2">
    <source>
        <dbReference type="SAM" id="SignalP"/>
    </source>
</evidence>
<evidence type="ECO:0000313" key="4">
    <source>
        <dbReference type="Proteomes" id="UP000521199"/>
    </source>
</evidence>
<evidence type="ECO:0000313" key="3">
    <source>
        <dbReference type="EMBL" id="MBB5207323.1"/>
    </source>
</evidence>
<organism evidence="3 4">
    <name type="scientific">Chiayiivirga flava</name>
    <dbReference type="NCBI Taxonomy" id="659595"/>
    <lineage>
        <taxon>Bacteria</taxon>
        <taxon>Pseudomonadati</taxon>
        <taxon>Pseudomonadota</taxon>
        <taxon>Gammaproteobacteria</taxon>
        <taxon>Lysobacterales</taxon>
        <taxon>Lysobacteraceae</taxon>
        <taxon>Chiayiivirga</taxon>
    </lineage>
</organism>
<evidence type="ECO:0008006" key="5">
    <source>
        <dbReference type="Google" id="ProtNLM"/>
    </source>
</evidence>
<proteinExistence type="predicted"/>